<proteinExistence type="predicted"/>
<keyword evidence="2" id="KW-1185">Reference proteome</keyword>
<protein>
    <submittedName>
        <fullName evidence="1">Uncharacterized protein</fullName>
    </submittedName>
</protein>
<accession>A0ABN9VPE9</accession>
<comment type="caution">
    <text evidence="1">The sequence shown here is derived from an EMBL/GenBank/DDBJ whole genome shotgun (WGS) entry which is preliminary data.</text>
</comment>
<dbReference type="EMBL" id="CAUYUJ010017432">
    <property type="protein sequence ID" value="CAK0874774.1"/>
    <property type="molecule type" value="Genomic_DNA"/>
</dbReference>
<sequence>EGGARCVNQVSRFRRFFLRARPRLSEWFDERGNLPLGSLGLAFAAKHSTLVGLSFGSMQCVEDEGAAPPGKKASFAKAWCLAAEARERDQ</sequence>
<evidence type="ECO:0000313" key="2">
    <source>
        <dbReference type="Proteomes" id="UP001189429"/>
    </source>
</evidence>
<feature type="non-terminal residue" evidence="1">
    <location>
        <position position="1"/>
    </location>
</feature>
<dbReference type="Proteomes" id="UP001189429">
    <property type="component" value="Unassembled WGS sequence"/>
</dbReference>
<evidence type="ECO:0000313" key="1">
    <source>
        <dbReference type="EMBL" id="CAK0874774.1"/>
    </source>
</evidence>
<organism evidence="1 2">
    <name type="scientific">Prorocentrum cordatum</name>
    <dbReference type="NCBI Taxonomy" id="2364126"/>
    <lineage>
        <taxon>Eukaryota</taxon>
        <taxon>Sar</taxon>
        <taxon>Alveolata</taxon>
        <taxon>Dinophyceae</taxon>
        <taxon>Prorocentrales</taxon>
        <taxon>Prorocentraceae</taxon>
        <taxon>Prorocentrum</taxon>
    </lineage>
</organism>
<feature type="non-terminal residue" evidence="1">
    <location>
        <position position="90"/>
    </location>
</feature>
<name>A0ABN9VPE9_9DINO</name>
<gene>
    <name evidence="1" type="ORF">PCOR1329_LOCUS59582</name>
</gene>
<reference evidence="1" key="1">
    <citation type="submission" date="2023-10" db="EMBL/GenBank/DDBJ databases">
        <authorList>
            <person name="Chen Y."/>
            <person name="Shah S."/>
            <person name="Dougan E. K."/>
            <person name="Thang M."/>
            <person name="Chan C."/>
        </authorList>
    </citation>
    <scope>NUCLEOTIDE SEQUENCE [LARGE SCALE GENOMIC DNA]</scope>
</reference>